<keyword evidence="2" id="KW-1185">Reference proteome</keyword>
<gene>
    <name evidence="1" type="ORF">AMECASPLE_011233</name>
</gene>
<dbReference type="EMBL" id="JAHRIP010057100">
    <property type="protein sequence ID" value="MEQ2302878.1"/>
    <property type="molecule type" value="Genomic_DNA"/>
</dbReference>
<evidence type="ECO:0000313" key="2">
    <source>
        <dbReference type="Proteomes" id="UP001469553"/>
    </source>
</evidence>
<organism evidence="1 2">
    <name type="scientific">Ameca splendens</name>
    <dbReference type="NCBI Taxonomy" id="208324"/>
    <lineage>
        <taxon>Eukaryota</taxon>
        <taxon>Metazoa</taxon>
        <taxon>Chordata</taxon>
        <taxon>Craniata</taxon>
        <taxon>Vertebrata</taxon>
        <taxon>Euteleostomi</taxon>
        <taxon>Actinopterygii</taxon>
        <taxon>Neopterygii</taxon>
        <taxon>Teleostei</taxon>
        <taxon>Neoteleostei</taxon>
        <taxon>Acanthomorphata</taxon>
        <taxon>Ovalentaria</taxon>
        <taxon>Atherinomorphae</taxon>
        <taxon>Cyprinodontiformes</taxon>
        <taxon>Goodeidae</taxon>
        <taxon>Ameca</taxon>
    </lineage>
</organism>
<protein>
    <submittedName>
        <fullName evidence="1">Uncharacterized protein</fullName>
    </submittedName>
</protein>
<comment type="caution">
    <text evidence="1">The sequence shown here is derived from an EMBL/GenBank/DDBJ whole genome shotgun (WGS) entry which is preliminary data.</text>
</comment>
<sequence>MSEFWTPVICFLIPSICVEITNQDFSPSLRISSVTPPGKCSPSPYLFLSFTHLPGQPPMYHHSPASTWKEGTKHCWTISALWMYLPSPGTPTISASIGSAHYYQSISYHLLKPKLTTYLTS</sequence>
<accession>A0ABV0Z9J2</accession>
<reference evidence="1 2" key="1">
    <citation type="submission" date="2021-06" db="EMBL/GenBank/DDBJ databases">
        <authorList>
            <person name="Palmer J.M."/>
        </authorList>
    </citation>
    <scope>NUCLEOTIDE SEQUENCE [LARGE SCALE GENOMIC DNA]</scope>
    <source>
        <strain evidence="1 2">AS_MEX2019</strain>
        <tissue evidence="1">Muscle</tissue>
    </source>
</reference>
<dbReference type="Proteomes" id="UP001469553">
    <property type="component" value="Unassembled WGS sequence"/>
</dbReference>
<proteinExistence type="predicted"/>
<evidence type="ECO:0000313" key="1">
    <source>
        <dbReference type="EMBL" id="MEQ2302878.1"/>
    </source>
</evidence>
<name>A0ABV0Z9J2_9TELE</name>